<dbReference type="Gene3D" id="1.10.340.30">
    <property type="entry name" value="Hypothetical protein, domain 2"/>
    <property type="match status" value="1"/>
</dbReference>
<comment type="similarity">
    <text evidence="3">Belongs to the Nth/MutY family.</text>
</comment>
<dbReference type="Pfam" id="PF00633">
    <property type="entry name" value="HHH"/>
    <property type="match status" value="1"/>
</dbReference>
<dbReference type="PANTHER" id="PTHR42944">
    <property type="entry name" value="ADENINE DNA GLYCOSYLASE"/>
    <property type="match status" value="1"/>
</dbReference>
<keyword evidence="11" id="KW-0411">Iron-sulfur</keyword>
<evidence type="ECO:0000256" key="11">
    <source>
        <dbReference type="ARBA" id="ARBA00023014"/>
    </source>
</evidence>
<keyword evidence="13 15" id="KW-0326">Glycosidase</keyword>
<feature type="domain" description="HhH-GPD" evidence="14">
    <location>
        <begin position="42"/>
        <end position="193"/>
    </location>
</feature>
<protein>
    <recommendedName>
        <fullName evidence="5">Adenine DNA glycosylase</fullName>
        <ecNumber evidence="4">3.2.2.31</ecNumber>
    </recommendedName>
</protein>
<keyword evidence="6" id="KW-0004">4Fe-4S</keyword>
<dbReference type="InterPro" id="IPR044298">
    <property type="entry name" value="MIG/MutY"/>
</dbReference>
<proteinExistence type="inferred from homology"/>
<dbReference type="GO" id="GO:0032357">
    <property type="term" value="F:oxidized purine DNA binding"/>
    <property type="evidence" value="ECO:0007669"/>
    <property type="project" value="TreeGrafter"/>
</dbReference>
<evidence type="ECO:0000256" key="10">
    <source>
        <dbReference type="ARBA" id="ARBA00023004"/>
    </source>
</evidence>
<evidence type="ECO:0000256" key="4">
    <source>
        <dbReference type="ARBA" id="ARBA00012045"/>
    </source>
</evidence>
<reference evidence="15" key="1">
    <citation type="submission" date="2019-08" db="EMBL/GenBank/DDBJ databases">
        <authorList>
            <person name="Kucharzyk K."/>
            <person name="Murdoch R.W."/>
            <person name="Higgins S."/>
            <person name="Loffler F."/>
        </authorList>
    </citation>
    <scope>NUCLEOTIDE SEQUENCE</scope>
</reference>
<keyword evidence="9 15" id="KW-0378">Hydrolase</keyword>
<sequence length="361" mass="41709">MKQTDKDIEISTMLVDWYKENQRDLPWRQTTDPYKIWISEIILQQTRVVQGLDYYYRFIDRFPTVDALAAASEEEVLKYWQGLGYYSRARNLHASAQYIMLHCGGIFPSSYETILSLKGIGEYTAAAIASFAWNMPYPVVDGNVYRVFSRLFALDTPIDTGKGKNEFYELANMLINPSNASMHNQAVMDFGALVCTPQAPSCTSCPFQHKCLAFAGGNVLDYPVKQHKTKSRNRYFNYFHIEWNDRTFLSRRDKSDIWKGLYEFPLIETGQSVNFTELSSLPDFKAIFGFQTPLDIMLVLNEKKHVLSHQVIYANFYKVRISNKDSALDKFIEINSSELDNYAISRLTHIYFDKLAESFAN</sequence>
<evidence type="ECO:0000256" key="3">
    <source>
        <dbReference type="ARBA" id="ARBA00008343"/>
    </source>
</evidence>
<organism evidence="15">
    <name type="scientific">bioreactor metagenome</name>
    <dbReference type="NCBI Taxonomy" id="1076179"/>
    <lineage>
        <taxon>unclassified sequences</taxon>
        <taxon>metagenomes</taxon>
        <taxon>ecological metagenomes</taxon>
    </lineage>
</organism>
<dbReference type="Gene3D" id="3.90.79.10">
    <property type="entry name" value="Nucleoside Triphosphate Pyrophosphohydrolase"/>
    <property type="match status" value="1"/>
</dbReference>
<keyword evidence="7" id="KW-0479">Metal-binding</keyword>
<comment type="catalytic activity">
    <reaction evidence="1">
        <text>Hydrolyzes free adenine bases from 7,8-dihydro-8-oxoguanine:adenine mismatched double-stranded DNA, leaving an apurinic site.</text>
        <dbReference type="EC" id="3.2.2.31"/>
    </reaction>
</comment>
<dbReference type="InterPro" id="IPR011257">
    <property type="entry name" value="DNA_glycosylase"/>
</dbReference>
<dbReference type="GO" id="GO:0035485">
    <property type="term" value="F:adenine/guanine mispair binding"/>
    <property type="evidence" value="ECO:0007669"/>
    <property type="project" value="TreeGrafter"/>
</dbReference>
<dbReference type="AlphaFoldDB" id="A0A644V5V5"/>
<comment type="caution">
    <text evidence="15">The sequence shown here is derived from an EMBL/GenBank/DDBJ whole genome shotgun (WGS) entry which is preliminary data.</text>
</comment>
<evidence type="ECO:0000256" key="13">
    <source>
        <dbReference type="ARBA" id="ARBA00023295"/>
    </source>
</evidence>
<comment type="cofactor">
    <cofactor evidence="2">
        <name>[4Fe-4S] cluster</name>
        <dbReference type="ChEBI" id="CHEBI:49883"/>
    </cofactor>
</comment>
<evidence type="ECO:0000256" key="7">
    <source>
        <dbReference type="ARBA" id="ARBA00022723"/>
    </source>
</evidence>
<dbReference type="InterPro" id="IPR005760">
    <property type="entry name" value="A/G_AdeGlyc_MutY"/>
</dbReference>
<dbReference type="SUPFAM" id="SSF55811">
    <property type="entry name" value="Nudix"/>
    <property type="match status" value="1"/>
</dbReference>
<evidence type="ECO:0000256" key="12">
    <source>
        <dbReference type="ARBA" id="ARBA00023204"/>
    </source>
</evidence>
<dbReference type="GO" id="GO:0000701">
    <property type="term" value="F:purine-specific mismatch base pair DNA N-glycosylase activity"/>
    <property type="evidence" value="ECO:0007669"/>
    <property type="project" value="UniProtKB-EC"/>
</dbReference>
<dbReference type="PANTHER" id="PTHR42944:SF1">
    <property type="entry name" value="ADENINE DNA GLYCOSYLASE"/>
    <property type="match status" value="1"/>
</dbReference>
<dbReference type="GO" id="GO:0034039">
    <property type="term" value="F:8-oxo-7,8-dihydroguanine DNA N-glycosylase activity"/>
    <property type="evidence" value="ECO:0007669"/>
    <property type="project" value="TreeGrafter"/>
</dbReference>
<dbReference type="Gene3D" id="1.10.1670.10">
    <property type="entry name" value="Helix-hairpin-Helix base-excision DNA repair enzymes (C-terminal)"/>
    <property type="match status" value="1"/>
</dbReference>
<dbReference type="InterPro" id="IPR000445">
    <property type="entry name" value="HhH_motif"/>
</dbReference>
<accession>A0A644V5V5</accession>
<dbReference type="FunFam" id="1.10.340.30:FF:000002">
    <property type="entry name" value="Adenine DNA glycosylase"/>
    <property type="match status" value="1"/>
</dbReference>
<dbReference type="NCBIfam" id="TIGR01084">
    <property type="entry name" value="mutY"/>
    <property type="match status" value="1"/>
</dbReference>
<keyword evidence="8" id="KW-0227">DNA damage</keyword>
<dbReference type="SMART" id="SM00478">
    <property type="entry name" value="ENDO3c"/>
    <property type="match status" value="1"/>
</dbReference>
<evidence type="ECO:0000256" key="8">
    <source>
        <dbReference type="ARBA" id="ARBA00022763"/>
    </source>
</evidence>
<evidence type="ECO:0000259" key="14">
    <source>
        <dbReference type="SMART" id="SM00478"/>
    </source>
</evidence>
<evidence type="ECO:0000256" key="6">
    <source>
        <dbReference type="ARBA" id="ARBA00022485"/>
    </source>
</evidence>
<dbReference type="SUPFAM" id="SSF48150">
    <property type="entry name" value="DNA-glycosylase"/>
    <property type="match status" value="1"/>
</dbReference>
<dbReference type="EC" id="3.2.2.31" evidence="4"/>
<dbReference type="InterPro" id="IPR015797">
    <property type="entry name" value="NUDIX_hydrolase-like_dom_sf"/>
</dbReference>
<dbReference type="GO" id="GO:0046872">
    <property type="term" value="F:metal ion binding"/>
    <property type="evidence" value="ECO:0007669"/>
    <property type="project" value="UniProtKB-KW"/>
</dbReference>
<evidence type="ECO:0000256" key="5">
    <source>
        <dbReference type="ARBA" id="ARBA00022023"/>
    </source>
</evidence>
<dbReference type="EMBL" id="VSSQ01000224">
    <property type="protein sequence ID" value="MPL86571.1"/>
    <property type="molecule type" value="Genomic_DNA"/>
</dbReference>
<evidence type="ECO:0000256" key="2">
    <source>
        <dbReference type="ARBA" id="ARBA00001966"/>
    </source>
</evidence>
<evidence type="ECO:0000256" key="1">
    <source>
        <dbReference type="ARBA" id="ARBA00000843"/>
    </source>
</evidence>
<keyword evidence="10" id="KW-0408">Iron</keyword>
<gene>
    <name evidence="15" type="primary">mutY_6</name>
    <name evidence="15" type="ORF">SDC9_32554</name>
</gene>
<keyword evidence="12" id="KW-0234">DNA repair</keyword>
<evidence type="ECO:0000256" key="9">
    <source>
        <dbReference type="ARBA" id="ARBA00022801"/>
    </source>
</evidence>
<dbReference type="GO" id="GO:0006284">
    <property type="term" value="P:base-excision repair"/>
    <property type="evidence" value="ECO:0007669"/>
    <property type="project" value="InterPro"/>
</dbReference>
<dbReference type="CDD" id="cd00056">
    <property type="entry name" value="ENDO3c"/>
    <property type="match status" value="1"/>
</dbReference>
<dbReference type="CDD" id="cd03431">
    <property type="entry name" value="NUDIX_DNA_Glycosylase_C-MutY"/>
    <property type="match status" value="1"/>
</dbReference>
<dbReference type="Pfam" id="PF14815">
    <property type="entry name" value="NUDIX_4"/>
    <property type="match status" value="1"/>
</dbReference>
<dbReference type="InterPro" id="IPR023170">
    <property type="entry name" value="HhH_base_excis_C"/>
</dbReference>
<dbReference type="GO" id="GO:0006298">
    <property type="term" value="P:mismatch repair"/>
    <property type="evidence" value="ECO:0007669"/>
    <property type="project" value="TreeGrafter"/>
</dbReference>
<dbReference type="InterPro" id="IPR029119">
    <property type="entry name" value="MutY_C"/>
</dbReference>
<name>A0A644V5V5_9ZZZZ</name>
<dbReference type="Pfam" id="PF00730">
    <property type="entry name" value="HhH-GPD"/>
    <property type="match status" value="1"/>
</dbReference>
<dbReference type="GO" id="GO:0051539">
    <property type="term" value="F:4 iron, 4 sulfur cluster binding"/>
    <property type="evidence" value="ECO:0007669"/>
    <property type="project" value="UniProtKB-KW"/>
</dbReference>
<evidence type="ECO:0000313" key="15">
    <source>
        <dbReference type="EMBL" id="MPL86571.1"/>
    </source>
</evidence>
<dbReference type="InterPro" id="IPR003265">
    <property type="entry name" value="HhH-GPD_domain"/>
</dbReference>